<reference evidence="4" key="1">
    <citation type="submission" date="2017-01" db="EMBL/GenBank/DDBJ databases">
        <authorList>
            <person name="Varghese N."/>
            <person name="Submissions S."/>
        </authorList>
    </citation>
    <scope>NUCLEOTIDE SEQUENCE [LARGE SCALE GENOMIC DNA]</scope>
    <source>
        <strain evidence="4">DSM 19945</strain>
    </source>
</reference>
<organism evidence="3 4">
    <name type="scientific">Rhodobacter aestuarii</name>
    <dbReference type="NCBI Taxonomy" id="453582"/>
    <lineage>
        <taxon>Bacteria</taxon>
        <taxon>Pseudomonadati</taxon>
        <taxon>Pseudomonadota</taxon>
        <taxon>Alphaproteobacteria</taxon>
        <taxon>Rhodobacterales</taxon>
        <taxon>Rhodobacter group</taxon>
        <taxon>Rhodobacter</taxon>
    </lineage>
</organism>
<dbReference type="PROSITE" id="PS51208">
    <property type="entry name" value="AUTOTRANSPORTER"/>
    <property type="match status" value="1"/>
</dbReference>
<dbReference type="SUPFAM" id="SSF103515">
    <property type="entry name" value="Autotransporter"/>
    <property type="match status" value="1"/>
</dbReference>
<keyword evidence="4" id="KW-1185">Reference proteome</keyword>
<dbReference type="Gene3D" id="2.160.20.20">
    <property type="match status" value="1"/>
</dbReference>
<sequence>MALQTVNFIDGHQTRRAQFAAPKRLLQSTALALVLAAMPMSLSAQVIWDGSSDTNWDTGTNWVGDAAPGGGDTAEFSDNTAVNQPTLNSDQSVAATTISTGILTIPNHLTSPTVVISGTGTVTVDTASGILTSVTGVTITDSGTFNLVNSSTLQGSVTLSAGSSATFTLNGGLVTNDLTINGGTANLTNGVVSGTTSVAAPVSVTNNATLSAVSNAGTFVNASTAGAVTNSGDGTNDGTIASLSNTGGTFTNNDTITGGALVSGGALDNAGQIAGDVSVTGGAFTLSDGSSVTVGAASGDVTIGNDSGAATFVATGTSSIAGAFSVGAQGTAIVGNTDATPDQLTVSGTTDVTGSGGNAAALSVVGGATFNTGNVTVGSDGTLTVGDADALTLENMNVGGGSGTTDVSAGGTLDVREGATLASAVTSASAVTNAGTINGTLGLSGAGSLLQSTSGVVTGTATLASGTQITSDGSLADVSNSGTFVNQSNGQAGTVTNQGTGTGSNAGTVGALIHNSSNSFANTGDITGAVSVSNGTVTNTGTMDAGASVTGGTLTNSGQVAGDVSVTGGDFNLSGGTVVDGSGAGAGPGDVTIGDDTGAATFVATGTSSIAGAFSVGAQGTATVGDSVTPVATALTVLGTTDVTGAGGNAAALSVVGGATFNTGNVTVGSDGTLTVGDADALTLENMNVGGGSGTTDVSAGGTLDVREGATLASAVTSASAVTNAGTINGTLGLSGAGSLLQSTSGVVTGTATLASGTQITSDGSLADVSNSGTFVNQSNGQAGTVTNQGLGTGSNAGTLGALIHNSSNSFANTGDITGAVSVSNGTVTNTGTMDAGASVTGGTLTNSGQVAGDVSVTGGDFNLSGGTVVDGSGAGAGPGDVTIGDDTGAAGFLATGTSSIAGAFSVGAQGTAIVGNTDATPDQLTVSGTTDVTGAGGNAAALSVVGGATFNTGNVTVGSDGTLTVGDADALTLENMNVGAGSGTTDVSAGGTLDVREGATLASAVTSAGAVTNAGAITGAVSVSSGTVTNAATGAMNGGALVSGGALDNAGQIAGDVSVTGGSFTLSDGSSVTVGAASGDVTIDGVGTQFDTTGTSSIAGDFALLNGGQATIGDGVIATDLTVSGAGGTTVDGTSSLTVTSNATLLSAVSNTGTINFENSALVTGSITGAGLLNVSGNATVDGSISSANTISLANGTTGQTFSVTGDLVGVSNTVLAFDVDLADSAADIDLIDVTGEVSGSFLLSFADATSANADLPASDLTFLLWGSENAPSFTYDFTDLTQNNPSYDYTVVPESGGSGLALHVAIDQDVGALAGSVALSQSLIGALVNRPTSPFTVGRAIPEEKNCAPGGWGRVTGGNVDASGDTTDSGGMQNGSNVTATYTGVQLGGDLSCFNGSIGGWDMAFGGFLGFNRGSGTISTISVANSTATSSPTANDFQQSYGGVYMTASKGNLVADLQVRTEKTDFTLNNASIAGTALSDATFASRATTVSGSVSASFPLKETGWNLVPTAGFMLSRSKTDTITFDLRSGETQPATLQIDDHTTKLGFLGLSASKLRIAETEDSAKSYFITGTYYRDFSEDLASHYADPENAIQGSLASETLGSFGEISIGMSYLKVLQTNGHGLPAKQFNASVRLDGRFSGSMNSTALTAQARWQF</sequence>
<accession>A0A1N7JX72</accession>
<feature type="signal peptide" evidence="1">
    <location>
        <begin position="1"/>
        <end position="44"/>
    </location>
</feature>
<dbReference type="SUPFAM" id="SSF51126">
    <property type="entry name" value="Pectin lyase-like"/>
    <property type="match status" value="1"/>
</dbReference>
<protein>
    <recommendedName>
        <fullName evidence="2">Autotransporter domain-containing protein</fullName>
    </recommendedName>
</protein>
<evidence type="ECO:0000256" key="1">
    <source>
        <dbReference type="SAM" id="SignalP"/>
    </source>
</evidence>
<gene>
    <name evidence="3" type="ORF">SAMN05421580_102152</name>
</gene>
<feature type="domain" description="Autotransporter" evidence="2">
    <location>
        <begin position="1346"/>
        <end position="1659"/>
    </location>
</feature>
<dbReference type="InterPro" id="IPR036709">
    <property type="entry name" value="Autotransporte_beta_dom_sf"/>
</dbReference>
<dbReference type="EMBL" id="FTOG01000002">
    <property type="protein sequence ID" value="SIS53881.1"/>
    <property type="molecule type" value="Genomic_DNA"/>
</dbReference>
<evidence type="ECO:0000313" key="3">
    <source>
        <dbReference type="EMBL" id="SIS53881.1"/>
    </source>
</evidence>
<dbReference type="InterPro" id="IPR012332">
    <property type="entry name" value="Autotransporter_pectin_lyase_C"/>
</dbReference>
<dbReference type="Proteomes" id="UP000186221">
    <property type="component" value="Unassembled WGS sequence"/>
</dbReference>
<evidence type="ECO:0000259" key="2">
    <source>
        <dbReference type="PROSITE" id="PS51208"/>
    </source>
</evidence>
<feature type="chain" id="PRO_5012184845" description="Autotransporter domain-containing protein" evidence="1">
    <location>
        <begin position="45"/>
        <end position="1659"/>
    </location>
</feature>
<dbReference type="InterPro" id="IPR005546">
    <property type="entry name" value="Autotransporte_beta"/>
</dbReference>
<keyword evidence="1" id="KW-0732">Signal</keyword>
<dbReference type="InterPro" id="IPR011050">
    <property type="entry name" value="Pectin_lyase_fold/virulence"/>
</dbReference>
<name>A0A1N7JX72_9RHOB</name>
<dbReference type="OrthoDB" id="7779033at2"/>
<evidence type="ECO:0000313" key="4">
    <source>
        <dbReference type="Proteomes" id="UP000186221"/>
    </source>
</evidence>
<dbReference type="STRING" id="453582.SAMN05421580_102152"/>
<dbReference type="SMART" id="SM00869">
    <property type="entry name" value="Autotransporter"/>
    <property type="match status" value="1"/>
</dbReference>
<dbReference type="RefSeq" id="WP_139327792.1">
    <property type="nucleotide sequence ID" value="NZ_FTOG01000002.1"/>
</dbReference>
<proteinExistence type="predicted"/>